<reference evidence="1" key="1">
    <citation type="submission" date="2020-08" db="EMBL/GenBank/DDBJ databases">
        <title>Genome Sequencing and Pan-Genome Analysis of Migratory bird Vibrio Strains, Inner Mongolia.</title>
        <authorList>
            <person name="Zheng L."/>
        </authorList>
    </citation>
    <scope>NUCLEOTIDE SEQUENCE</scope>
    <source>
        <strain evidence="1">M13F</strain>
    </source>
</reference>
<proteinExistence type="predicted"/>
<dbReference type="EMBL" id="JACRUP010000005">
    <property type="protein sequence ID" value="MBC5851172.1"/>
    <property type="molecule type" value="Genomic_DNA"/>
</dbReference>
<dbReference type="RefSeq" id="WP_187025962.1">
    <property type="nucleotide sequence ID" value="NZ_JACRUP010000005.1"/>
</dbReference>
<evidence type="ECO:0000313" key="2">
    <source>
        <dbReference type="Proteomes" id="UP000615796"/>
    </source>
</evidence>
<dbReference type="AlphaFoldDB" id="A0A9X0R801"/>
<name>A0A9X0R801_VIBME</name>
<protein>
    <submittedName>
        <fullName evidence="1">Uncharacterized protein</fullName>
    </submittedName>
</protein>
<evidence type="ECO:0000313" key="1">
    <source>
        <dbReference type="EMBL" id="MBC5851172.1"/>
    </source>
</evidence>
<dbReference type="Proteomes" id="UP000615796">
    <property type="component" value="Unassembled WGS sequence"/>
</dbReference>
<gene>
    <name evidence="1" type="ORF">H8Q88_09345</name>
</gene>
<sequence length="99" mass="11211">MKKKLEELTINIIKNTQDIVAENAAEIIGHNLNKSISLELLSVTKIVSGKVITEMGLIDRKWIVIGDYIIDPVLAIEMSASEGFVFNVEFDKVNQYIWF</sequence>
<keyword evidence="2" id="KW-1185">Reference proteome</keyword>
<organism evidence="1 2">
    <name type="scientific">Vibrio metschnikovii</name>
    <dbReference type="NCBI Taxonomy" id="28172"/>
    <lineage>
        <taxon>Bacteria</taxon>
        <taxon>Pseudomonadati</taxon>
        <taxon>Pseudomonadota</taxon>
        <taxon>Gammaproteobacteria</taxon>
        <taxon>Vibrionales</taxon>
        <taxon>Vibrionaceae</taxon>
        <taxon>Vibrio</taxon>
    </lineage>
</organism>
<accession>A0A9X0R801</accession>
<comment type="caution">
    <text evidence="1">The sequence shown here is derived from an EMBL/GenBank/DDBJ whole genome shotgun (WGS) entry which is preliminary data.</text>
</comment>